<evidence type="ECO:0000256" key="1">
    <source>
        <dbReference type="SAM" id="MobiDB-lite"/>
    </source>
</evidence>
<feature type="compositionally biased region" description="Low complexity" evidence="1">
    <location>
        <begin position="165"/>
        <end position="185"/>
    </location>
</feature>
<comment type="caution">
    <text evidence="2">The sequence shown here is derived from an EMBL/GenBank/DDBJ whole genome shotgun (WGS) entry which is preliminary data.</text>
</comment>
<organism evidence="2 3">
    <name type="scientific">Antrodiella citrinella</name>
    <dbReference type="NCBI Taxonomy" id="2447956"/>
    <lineage>
        <taxon>Eukaryota</taxon>
        <taxon>Fungi</taxon>
        <taxon>Dikarya</taxon>
        <taxon>Basidiomycota</taxon>
        <taxon>Agaricomycotina</taxon>
        <taxon>Agaricomycetes</taxon>
        <taxon>Polyporales</taxon>
        <taxon>Steccherinaceae</taxon>
        <taxon>Antrodiella</taxon>
    </lineage>
</organism>
<dbReference type="OrthoDB" id="2685034at2759"/>
<gene>
    <name evidence="2" type="ORF">EUX98_g6175</name>
</gene>
<feature type="region of interest" description="Disordered" evidence="1">
    <location>
        <begin position="214"/>
        <end position="238"/>
    </location>
</feature>
<name>A0A4S4MPY9_9APHY</name>
<protein>
    <submittedName>
        <fullName evidence="2">Uncharacterized protein</fullName>
    </submittedName>
</protein>
<sequence length="384" mass="41809">MNTVFRDGAAQIFDNKKTFTAIKSCYHRNVETFKQIYAFEKYLIQVTIPPLPGSTSNGYVALPPSFDSPADRLAFLDQQLEAARALPIETGVGNLSVRFREDIVSRQIVPLFGKDPSPSLLGKGLSAPAAALFPQPDPPGEEEAESDGEAEAEEHGTPNGDDQQEPNYNQQPNAQASASVANASQKPLPSIKARPRKKTPAAIASNTARFRVAQADAPSPSTSQVQPSPQPQQQPQQQTVVPVYNGAPMANYPGYPPHSYPTAHMYPQPSPHYDYSQAYSPAAYAVHNPQIQHLTQVSQNLVSVVSALVDQLRAQAEDGKALLELMRKREERERANEVNGVIGSADVVADKKERAAVANQVLANPHADEDVRQAARDFLKRLFA</sequence>
<feature type="region of interest" description="Disordered" evidence="1">
    <location>
        <begin position="129"/>
        <end position="201"/>
    </location>
</feature>
<feature type="compositionally biased region" description="Acidic residues" evidence="1">
    <location>
        <begin position="139"/>
        <end position="152"/>
    </location>
</feature>
<dbReference type="AlphaFoldDB" id="A0A4S4MPY9"/>
<keyword evidence="3" id="KW-1185">Reference proteome</keyword>
<accession>A0A4S4MPY9</accession>
<feature type="compositionally biased region" description="Low complexity" evidence="1">
    <location>
        <begin position="218"/>
        <end position="238"/>
    </location>
</feature>
<reference evidence="2 3" key="1">
    <citation type="submission" date="2019-02" db="EMBL/GenBank/DDBJ databases">
        <title>Genome sequencing of the rare red list fungi Antrodiella citrinella (Flaviporus citrinellus).</title>
        <authorList>
            <person name="Buettner E."/>
            <person name="Kellner H."/>
        </authorList>
    </citation>
    <scope>NUCLEOTIDE SEQUENCE [LARGE SCALE GENOMIC DNA]</scope>
    <source>
        <strain evidence="2 3">DSM 108506</strain>
    </source>
</reference>
<dbReference type="Proteomes" id="UP000308730">
    <property type="component" value="Unassembled WGS sequence"/>
</dbReference>
<evidence type="ECO:0000313" key="3">
    <source>
        <dbReference type="Proteomes" id="UP000308730"/>
    </source>
</evidence>
<proteinExistence type="predicted"/>
<dbReference type="EMBL" id="SGPM01000208">
    <property type="protein sequence ID" value="THH28019.1"/>
    <property type="molecule type" value="Genomic_DNA"/>
</dbReference>
<evidence type="ECO:0000313" key="2">
    <source>
        <dbReference type="EMBL" id="THH28019.1"/>
    </source>
</evidence>